<accession>I4C590</accession>
<dbReference type="InterPro" id="IPR052753">
    <property type="entry name" value="Rbr2/Nigerythrin"/>
</dbReference>
<dbReference type="STRING" id="706587.Desti_2028"/>
<dbReference type="EMBL" id="CP003360">
    <property type="protein sequence ID" value="AFM24731.1"/>
    <property type="molecule type" value="Genomic_DNA"/>
</dbReference>
<dbReference type="InterPro" id="IPR048574">
    <property type="entry name" value="RUBY_RBDX"/>
</dbReference>
<dbReference type="InterPro" id="IPR003251">
    <property type="entry name" value="Rr_diiron-bd_dom"/>
</dbReference>
<dbReference type="InterPro" id="IPR012347">
    <property type="entry name" value="Ferritin-like"/>
</dbReference>
<dbReference type="CDD" id="cd01041">
    <property type="entry name" value="Rubrerythrin"/>
    <property type="match status" value="1"/>
</dbReference>
<dbReference type="AlphaFoldDB" id="I4C590"/>
<dbReference type="Proteomes" id="UP000006055">
    <property type="component" value="Chromosome"/>
</dbReference>
<evidence type="ECO:0000259" key="3">
    <source>
        <dbReference type="PROSITE" id="PS50905"/>
    </source>
</evidence>
<evidence type="ECO:0000313" key="5">
    <source>
        <dbReference type="Proteomes" id="UP000006055"/>
    </source>
</evidence>
<dbReference type="PROSITE" id="PS50905">
    <property type="entry name" value="FERRITIN_LIKE"/>
    <property type="match status" value="1"/>
</dbReference>
<dbReference type="Pfam" id="PF02915">
    <property type="entry name" value="Rubrerythrin"/>
    <property type="match status" value="1"/>
</dbReference>
<keyword evidence="1" id="KW-0813">Transport</keyword>
<evidence type="ECO:0000256" key="1">
    <source>
        <dbReference type="ARBA" id="ARBA00022448"/>
    </source>
</evidence>
<dbReference type="GO" id="GO:0016491">
    <property type="term" value="F:oxidoreductase activity"/>
    <property type="evidence" value="ECO:0007669"/>
    <property type="project" value="InterPro"/>
</dbReference>
<dbReference type="PATRIC" id="fig|706587.4.peg.2330"/>
<dbReference type="SUPFAM" id="SSF47240">
    <property type="entry name" value="Ferritin-like"/>
    <property type="match status" value="1"/>
</dbReference>
<dbReference type="GO" id="GO:0046872">
    <property type="term" value="F:metal ion binding"/>
    <property type="evidence" value="ECO:0007669"/>
    <property type="project" value="InterPro"/>
</dbReference>
<dbReference type="PANTHER" id="PTHR33746:SF4">
    <property type="entry name" value="RUBRERYTHRIN"/>
    <property type="match status" value="1"/>
</dbReference>
<dbReference type="PANTHER" id="PTHR33746">
    <property type="entry name" value="RUBRERYTHRIN"/>
    <property type="match status" value="1"/>
</dbReference>
<reference evidence="5" key="1">
    <citation type="submission" date="2012-06" db="EMBL/GenBank/DDBJ databases">
        <title>Complete sequence of chromosome of Desulfomonile tiedjei DSM 6799.</title>
        <authorList>
            <person name="Lucas S."/>
            <person name="Copeland A."/>
            <person name="Lapidus A."/>
            <person name="Glavina del Rio T."/>
            <person name="Dalin E."/>
            <person name="Tice H."/>
            <person name="Bruce D."/>
            <person name="Goodwin L."/>
            <person name="Pitluck S."/>
            <person name="Peters L."/>
            <person name="Ovchinnikova G."/>
            <person name="Zeytun A."/>
            <person name="Lu M."/>
            <person name="Kyrpides N."/>
            <person name="Mavromatis K."/>
            <person name="Ivanova N."/>
            <person name="Brettin T."/>
            <person name="Detter J.C."/>
            <person name="Han C."/>
            <person name="Larimer F."/>
            <person name="Land M."/>
            <person name="Hauser L."/>
            <person name="Markowitz V."/>
            <person name="Cheng J.-F."/>
            <person name="Hugenholtz P."/>
            <person name="Woyke T."/>
            <person name="Wu D."/>
            <person name="Spring S."/>
            <person name="Schroeder M."/>
            <person name="Brambilla E."/>
            <person name="Klenk H.-P."/>
            <person name="Eisen J.A."/>
        </authorList>
    </citation>
    <scope>NUCLEOTIDE SEQUENCE [LARGE SCALE GENOMIC DNA]</scope>
    <source>
        <strain evidence="5">ATCC 49306 / DSM 6799 / DCB-1</strain>
    </source>
</reference>
<dbReference type="Gene3D" id="1.20.1260.10">
    <property type="match status" value="1"/>
</dbReference>
<keyword evidence="2" id="KW-0249">Electron transport</keyword>
<dbReference type="OrthoDB" id="9799749at2"/>
<dbReference type="KEGG" id="dti:Desti_2028"/>
<dbReference type="InterPro" id="IPR009040">
    <property type="entry name" value="Ferritin-like_diiron"/>
</dbReference>
<sequence>MSKTEENLKEAFAGESQASMRYQAFAEKADSEGFPGAARLFRAASRAEQVHAFNHLRAMQGIRETEENLQTAVHGEAFEFKEMYPAMVKDSVADNEIEARHSFEYAMSIEMVHHKLFQKALESESENASANFYVCPTCGHTVRGKAPKKCPYCGVDGTKFMEIT</sequence>
<dbReference type="RefSeq" id="WP_014809875.1">
    <property type="nucleotide sequence ID" value="NC_018025.1"/>
</dbReference>
<evidence type="ECO:0000256" key="2">
    <source>
        <dbReference type="ARBA" id="ARBA00022982"/>
    </source>
</evidence>
<evidence type="ECO:0000313" key="4">
    <source>
        <dbReference type="EMBL" id="AFM24731.1"/>
    </source>
</evidence>
<dbReference type="InterPro" id="IPR009078">
    <property type="entry name" value="Ferritin-like_SF"/>
</dbReference>
<dbReference type="SUPFAM" id="SSF57802">
    <property type="entry name" value="Rubredoxin-like"/>
    <property type="match status" value="1"/>
</dbReference>
<name>I4C590_DESTA</name>
<organism evidence="4 5">
    <name type="scientific">Desulfomonile tiedjei (strain ATCC 49306 / DSM 6799 / DCB-1)</name>
    <dbReference type="NCBI Taxonomy" id="706587"/>
    <lineage>
        <taxon>Bacteria</taxon>
        <taxon>Pseudomonadati</taxon>
        <taxon>Thermodesulfobacteriota</taxon>
        <taxon>Desulfomonilia</taxon>
        <taxon>Desulfomonilales</taxon>
        <taxon>Desulfomonilaceae</taxon>
        <taxon>Desulfomonile</taxon>
    </lineage>
</organism>
<dbReference type="Pfam" id="PF21349">
    <property type="entry name" value="RUBY_RBDX"/>
    <property type="match status" value="1"/>
</dbReference>
<keyword evidence="5" id="KW-1185">Reference proteome</keyword>
<proteinExistence type="predicted"/>
<feature type="domain" description="Ferritin-like diiron" evidence="3">
    <location>
        <begin position="1"/>
        <end position="128"/>
    </location>
</feature>
<dbReference type="Gene3D" id="2.20.28.10">
    <property type="match status" value="1"/>
</dbReference>
<dbReference type="HOGENOM" id="CLU_095256_1_0_7"/>
<protein>
    <submittedName>
        <fullName evidence="4">Rubrerythrin</fullName>
    </submittedName>
</protein>
<dbReference type="eggNOG" id="COG1592">
    <property type="taxonomic scope" value="Bacteria"/>
</dbReference>
<gene>
    <name evidence="4" type="ordered locus">Desti_2028</name>
</gene>